<protein>
    <submittedName>
        <fullName evidence="1">Uncharacterized protein</fullName>
    </submittedName>
</protein>
<keyword evidence="2" id="KW-1185">Reference proteome</keyword>
<gene>
    <name evidence="1" type="ORF">IW245_002714</name>
</gene>
<dbReference type="AlphaFoldDB" id="A0A8J7GFH9"/>
<comment type="caution">
    <text evidence="1">The sequence shown here is derived from an EMBL/GenBank/DDBJ whole genome shotgun (WGS) entry which is preliminary data.</text>
</comment>
<organism evidence="1 2">
    <name type="scientific">Longispora fulva</name>
    <dbReference type="NCBI Taxonomy" id="619741"/>
    <lineage>
        <taxon>Bacteria</taxon>
        <taxon>Bacillati</taxon>
        <taxon>Actinomycetota</taxon>
        <taxon>Actinomycetes</taxon>
        <taxon>Micromonosporales</taxon>
        <taxon>Micromonosporaceae</taxon>
        <taxon>Longispora</taxon>
    </lineage>
</organism>
<dbReference type="EMBL" id="JADOUF010000001">
    <property type="protein sequence ID" value="MBG6136520.1"/>
    <property type="molecule type" value="Genomic_DNA"/>
</dbReference>
<accession>A0A8J7GFH9</accession>
<dbReference type="Proteomes" id="UP000622552">
    <property type="component" value="Unassembled WGS sequence"/>
</dbReference>
<proteinExistence type="predicted"/>
<evidence type="ECO:0000313" key="2">
    <source>
        <dbReference type="Proteomes" id="UP000622552"/>
    </source>
</evidence>
<dbReference type="RefSeq" id="WP_197003483.1">
    <property type="nucleotide sequence ID" value="NZ_BONS01000015.1"/>
</dbReference>
<sequence length="119" mass="12080">MTGTSGGTSLDPVAVAALLGRLDGLDAVLTGARVVDEQTGKKQHDFDADARQFAAGSGLASALELARRCGSGIKDAHVVVRSMDTDFASLISKATTAVRSTGGADMASADGVERSGEVW</sequence>
<name>A0A8J7GFH9_9ACTN</name>
<evidence type="ECO:0000313" key="1">
    <source>
        <dbReference type="EMBL" id="MBG6136520.1"/>
    </source>
</evidence>
<reference evidence="1" key="1">
    <citation type="submission" date="2020-11" db="EMBL/GenBank/DDBJ databases">
        <title>Sequencing the genomes of 1000 actinobacteria strains.</title>
        <authorList>
            <person name="Klenk H.-P."/>
        </authorList>
    </citation>
    <scope>NUCLEOTIDE SEQUENCE</scope>
    <source>
        <strain evidence="1">DSM 45356</strain>
    </source>
</reference>